<evidence type="ECO:0000256" key="17">
    <source>
        <dbReference type="SAM" id="Phobius"/>
    </source>
</evidence>
<dbReference type="InterPro" id="IPR001117">
    <property type="entry name" value="Cu-oxidase_2nd"/>
</dbReference>
<dbReference type="GO" id="GO:0004322">
    <property type="term" value="F:ferroxidase activity"/>
    <property type="evidence" value="ECO:0007669"/>
    <property type="project" value="TreeGrafter"/>
</dbReference>
<dbReference type="SUPFAM" id="SSF49503">
    <property type="entry name" value="Cupredoxins"/>
    <property type="match status" value="3"/>
</dbReference>
<reference evidence="23" key="2">
    <citation type="submission" date="2020-04" db="EMBL/GenBank/DDBJ databases">
        <authorList>
            <consortium name="NCBI Genome Project"/>
        </authorList>
    </citation>
    <scope>NUCLEOTIDE SEQUENCE</scope>
    <source>
        <strain evidence="23">CBS 342.82</strain>
    </source>
</reference>
<reference evidence="23" key="3">
    <citation type="submission" date="2025-08" db="UniProtKB">
        <authorList>
            <consortium name="RefSeq"/>
        </authorList>
    </citation>
    <scope>IDENTIFICATION</scope>
    <source>
        <strain evidence="23">CBS 342.82</strain>
    </source>
</reference>
<sequence>MAGRGMDVLLRTVLICSVWQGLASAATYDLNVSWLRRNPDGMADRSVIGINGQWPIPVLNFTMGENVIVNLHNQLGNQSTSLHFHGLYQNGTNAMDGPVGVTQCDVPPGSSFTYNFTIDQPGTYWYHSHSRGQYPDGLRGQFVVHDPKNPFRGQFDEEISLTLSDWYHDQMPGLLDQFASYKNPTGAEPVPKSALLNDTQDLQVNVQPRKTYFLRITNVGAFASQYFWIEGHNMTIIEVDGVYTEPASANMIYLTAAMRYGVLVTTKNDTGANFPMMASMDTDLFDSIPDGLNYNVTGWLVYDKSAPLPPAAELDEWTDYDDFTLQAQDGMAVYDKVDHSVQLDLSMNNLGDGANYAFFNDISYVRPKVPTLYTAMSVGSNNTDVRVYGRDTNSFVLEKGEIVEIVLNNDDGGKHPFHLHGHAFQVVARSDDDAGHYDPSNHTDFPAIPMRRDTFMVRPNGNFVVRFKADNPGIWLFHCHIEWHLATGLIATFVEDPTTLRETQTIPQQHYDTCKAAGVPYQGNAAGNKDNVFDLTGENLSVAPLPAGFTARGIVALVFSCIAAFLGMAVIAWYGSAPLTPAEIERTKRFVEEANANNAAPLPERNTAA</sequence>
<keyword evidence="12" id="KW-0186">Copper</keyword>
<keyword evidence="6" id="KW-0479">Metal-binding</keyword>
<dbReference type="GO" id="GO:0033215">
    <property type="term" value="P:reductive iron assimilation"/>
    <property type="evidence" value="ECO:0007669"/>
    <property type="project" value="TreeGrafter"/>
</dbReference>
<keyword evidence="13" id="KW-0406">Ion transport</keyword>
<dbReference type="InterPro" id="IPR011707">
    <property type="entry name" value="Cu-oxidase-like_N"/>
</dbReference>
<dbReference type="InterPro" id="IPR002355">
    <property type="entry name" value="Cu_oxidase_Cu_BS"/>
</dbReference>
<dbReference type="AlphaFoldDB" id="A0A6J3LZA3"/>
<keyword evidence="5 17" id="KW-0812">Transmembrane</keyword>
<evidence type="ECO:0000256" key="13">
    <source>
        <dbReference type="ARBA" id="ARBA00023065"/>
    </source>
</evidence>
<keyword evidence="3" id="KW-1003">Cell membrane</keyword>
<dbReference type="PANTHER" id="PTHR11709:SF361">
    <property type="entry name" value="IRON TRANSPORT MULTICOPPER OXIDASE FET3"/>
    <property type="match status" value="1"/>
</dbReference>
<accession>A0A6J3LZA3</accession>
<evidence type="ECO:0000256" key="7">
    <source>
        <dbReference type="ARBA" id="ARBA00022729"/>
    </source>
</evidence>
<dbReference type="FunFam" id="2.60.40.420:FF:000024">
    <property type="entry name" value="FET5p Multicopper oxidase"/>
    <property type="match status" value="1"/>
</dbReference>
<dbReference type="Proteomes" id="UP000504637">
    <property type="component" value="Unplaced"/>
</dbReference>
<protein>
    <submittedName>
        <fullName evidence="23">Multicopper oxidase</fullName>
    </submittedName>
</protein>
<feature type="domain" description="Plastocyanin-like" evidence="19">
    <location>
        <begin position="158"/>
        <end position="304"/>
    </location>
</feature>
<dbReference type="Pfam" id="PF07732">
    <property type="entry name" value="Cu-oxidase_3"/>
    <property type="match status" value="1"/>
</dbReference>
<evidence type="ECO:0000256" key="15">
    <source>
        <dbReference type="ARBA" id="ARBA00023180"/>
    </source>
</evidence>
<keyword evidence="22" id="KW-1185">Reference proteome</keyword>
<comment type="subcellular location">
    <subcellularLocation>
        <location evidence="16">Cell membrane</location>
        <topology evidence="16">Single-pass type I membrane protein</topology>
        <orientation evidence="16">Extracellular side</orientation>
    </subcellularLocation>
</comment>
<feature type="transmembrane region" description="Helical" evidence="17">
    <location>
        <begin position="554"/>
        <end position="574"/>
    </location>
</feature>
<dbReference type="PANTHER" id="PTHR11709">
    <property type="entry name" value="MULTI-COPPER OXIDASE"/>
    <property type="match status" value="1"/>
</dbReference>
<dbReference type="OrthoDB" id="2121828at2759"/>
<dbReference type="GO" id="GO:0033573">
    <property type="term" value="C:high-affinity iron permease complex"/>
    <property type="evidence" value="ECO:0007669"/>
    <property type="project" value="TreeGrafter"/>
</dbReference>
<evidence type="ECO:0000256" key="3">
    <source>
        <dbReference type="ARBA" id="ARBA00022475"/>
    </source>
</evidence>
<dbReference type="GO" id="GO:0005507">
    <property type="term" value="F:copper ion binding"/>
    <property type="evidence" value="ECO:0007669"/>
    <property type="project" value="InterPro"/>
</dbReference>
<dbReference type="FunFam" id="2.60.40.420:FF:000025">
    <property type="entry name" value="FET5p Multicopper oxidase"/>
    <property type="match status" value="1"/>
</dbReference>
<evidence type="ECO:0000259" key="19">
    <source>
        <dbReference type="Pfam" id="PF00394"/>
    </source>
</evidence>
<evidence type="ECO:0000256" key="4">
    <source>
        <dbReference type="ARBA" id="ARBA00022496"/>
    </source>
</evidence>
<keyword evidence="9 17" id="KW-1133">Transmembrane helix</keyword>
<dbReference type="PROSITE" id="PS00080">
    <property type="entry name" value="MULTICOPPER_OXIDASE2"/>
    <property type="match status" value="1"/>
</dbReference>
<feature type="domain" description="Plastocyanin-like" evidence="20">
    <location>
        <begin position="364"/>
        <end position="497"/>
    </location>
</feature>
<evidence type="ECO:0000256" key="8">
    <source>
        <dbReference type="ARBA" id="ARBA00022737"/>
    </source>
</evidence>
<evidence type="ECO:0000256" key="12">
    <source>
        <dbReference type="ARBA" id="ARBA00023008"/>
    </source>
</evidence>
<evidence type="ECO:0000256" key="1">
    <source>
        <dbReference type="ARBA" id="ARBA00010609"/>
    </source>
</evidence>
<keyword evidence="10" id="KW-0560">Oxidoreductase</keyword>
<dbReference type="InterPro" id="IPR008972">
    <property type="entry name" value="Cupredoxin"/>
</dbReference>
<evidence type="ECO:0000313" key="22">
    <source>
        <dbReference type="Proteomes" id="UP000504637"/>
    </source>
</evidence>
<gene>
    <name evidence="23" type="ORF">K489DRAFT_383521</name>
</gene>
<dbReference type="InterPro" id="IPR033138">
    <property type="entry name" value="Cu_oxidase_CS"/>
</dbReference>
<dbReference type="Pfam" id="PF07731">
    <property type="entry name" value="Cu-oxidase_2"/>
    <property type="match status" value="1"/>
</dbReference>
<keyword evidence="14 17" id="KW-0472">Membrane</keyword>
<feature type="chain" id="PRO_5026751995" evidence="18">
    <location>
        <begin position="26"/>
        <end position="609"/>
    </location>
</feature>
<evidence type="ECO:0000256" key="6">
    <source>
        <dbReference type="ARBA" id="ARBA00022723"/>
    </source>
</evidence>
<dbReference type="CDD" id="cd13851">
    <property type="entry name" value="CuRO_1_Fet3p"/>
    <property type="match status" value="1"/>
</dbReference>
<evidence type="ECO:0000256" key="18">
    <source>
        <dbReference type="SAM" id="SignalP"/>
    </source>
</evidence>
<keyword evidence="2" id="KW-0813">Transport</keyword>
<dbReference type="GeneID" id="54363423"/>
<dbReference type="PROSITE" id="PS00079">
    <property type="entry name" value="MULTICOPPER_OXIDASE1"/>
    <property type="match status" value="2"/>
</dbReference>
<dbReference type="Gene3D" id="2.60.40.420">
    <property type="entry name" value="Cupredoxins - blue copper proteins"/>
    <property type="match status" value="3"/>
</dbReference>
<feature type="signal peptide" evidence="18">
    <location>
        <begin position="1"/>
        <end position="25"/>
    </location>
</feature>
<feature type="domain" description="Plastocyanin-like" evidence="21">
    <location>
        <begin position="32"/>
        <end position="148"/>
    </location>
</feature>
<comment type="similarity">
    <text evidence="1">Belongs to the multicopper oxidase family.</text>
</comment>
<evidence type="ECO:0000259" key="21">
    <source>
        <dbReference type="Pfam" id="PF07732"/>
    </source>
</evidence>
<dbReference type="GO" id="GO:0010106">
    <property type="term" value="P:cellular response to iron ion starvation"/>
    <property type="evidence" value="ECO:0007669"/>
    <property type="project" value="TreeGrafter"/>
</dbReference>
<dbReference type="FunFam" id="2.60.40.420:FF:000022">
    <property type="entry name" value="FET5p Multicopper oxidase"/>
    <property type="match status" value="1"/>
</dbReference>
<dbReference type="InterPro" id="IPR045087">
    <property type="entry name" value="Cu-oxidase_fam"/>
</dbReference>
<keyword evidence="8" id="KW-0677">Repeat</keyword>
<dbReference type="RefSeq" id="XP_033457003.1">
    <property type="nucleotide sequence ID" value="XM_033605623.1"/>
</dbReference>
<dbReference type="CDD" id="cd13877">
    <property type="entry name" value="CuRO_2_Fet3p_like"/>
    <property type="match status" value="1"/>
</dbReference>
<proteinExistence type="inferred from homology"/>
<evidence type="ECO:0000256" key="10">
    <source>
        <dbReference type="ARBA" id="ARBA00023002"/>
    </source>
</evidence>
<keyword evidence="11" id="KW-0408">Iron</keyword>
<evidence type="ECO:0000256" key="9">
    <source>
        <dbReference type="ARBA" id="ARBA00022989"/>
    </source>
</evidence>
<name>A0A6J3LZA3_9PEZI</name>
<keyword evidence="15" id="KW-0325">Glycoprotein</keyword>
<evidence type="ECO:0000256" key="11">
    <source>
        <dbReference type="ARBA" id="ARBA00023004"/>
    </source>
</evidence>
<organism evidence="23">
    <name type="scientific">Dissoconium aciculare CBS 342.82</name>
    <dbReference type="NCBI Taxonomy" id="1314786"/>
    <lineage>
        <taxon>Eukaryota</taxon>
        <taxon>Fungi</taxon>
        <taxon>Dikarya</taxon>
        <taxon>Ascomycota</taxon>
        <taxon>Pezizomycotina</taxon>
        <taxon>Dothideomycetes</taxon>
        <taxon>Dothideomycetidae</taxon>
        <taxon>Mycosphaerellales</taxon>
        <taxon>Dissoconiaceae</taxon>
        <taxon>Dissoconium</taxon>
    </lineage>
</organism>
<keyword evidence="7 18" id="KW-0732">Signal</keyword>
<evidence type="ECO:0000256" key="14">
    <source>
        <dbReference type="ARBA" id="ARBA00023136"/>
    </source>
</evidence>
<reference evidence="23" key="1">
    <citation type="submission" date="2020-01" db="EMBL/GenBank/DDBJ databases">
        <authorList>
            <consortium name="DOE Joint Genome Institute"/>
            <person name="Haridas S."/>
            <person name="Albert R."/>
            <person name="Binder M."/>
            <person name="Bloem J."/>
            <person name="Labutti K."/>
            <person name="Salamov A."/>
            <person name="Andreopoulos B."/>
            <person name="Baker S.E."/>
            <person name="Barry K."/>
            <person name="Bills G."/>
            <person name="Bluhm B.H."/>
            <person name="Cannon C."/>
            <person name="Castanera R."/>
            <person name="Culley D.E."/>
            <person name="Daum C."/>
            <person name="Ezra D."/>
            <person name="Gonzalez J.B."/>
            <person name="Henrissat B."/>
            <person name="Kuo A."/>
            <person name="Liang C."/>
            <person name="Lipzen A."/>
            <person name="Lutzoni F."/>
            <person name="Magnuson J."/>
            <person name="Mondo S."/>
            <person name="Nolan M."/>
            <person name="Ohm R."/>
            <person name="Pangilinan J."/>
            <person name="Park H.-J."/>
            <person name="Ramirez L."/>
            <person name="Alfaro M."/>
            <person name="Sun H."/>
            <person name="Tritt A."/>
            <person name="Yoshinaga Y."/>
            <person name="Zwiers L.-H."/>
            <person name="Turgeon B.G."/>
            <person name="Goodwin S.B."/>
            <person name="Spatafora J.W."/>
            <person name="Crous P.W."/>
            <person name="Grigoriev I.V."/>
        </authorList>
    </citation>
    <scope>NUCLEOTIDE SEQUENCE</scope>
    <source>
        <strain evidence="23">CBS 342.82</strain>
    </source>
</reference>
<evidence type="ECO:0000256" key="16">
    <source>
        <dbReference type="ARBA" id="ARBA00037814"/>
    </source>
</evidence>
<evidence type="ECO:0000313" key="23">
    <source>
        <dbReference type="RefSeq" id="XP_033457003.1"/>
    </source>
</evidence>
<dbReference type="CDD" id="cd13899">
    <property type="entry name" value="CuRO_3_Fet3p"/>
    <property type="match status" value="1"/>
</dbReference>
<dbReference type="Pfam" id="PF00394">
    <property type="entry name" value="Cu-oxidase"/>
    <property type="match status" value="1"/>
</dbReference>
<dbReference type="InterPro" id="IPR044130">
    <property type="entry name" value="CuRO_2_Fet3-like"/>
</dbReference>
<evidence type="ECO:0000256" key="2">
    <source>
        <dbReference type="ARBA" id="ARBA00022448"/>
    </source>
</evidence>
<evidence type="ECO:0000256" key="5">
    <source>
        <dbReference type="ARBA" id="ARBA00022692"/>
    </source>
</evidence>
<evidence type="ECO:0000259" key="20">
    <source>
        <dbReference type="Pfam" id="PF07731"/>
    </source>
</evidence>
<dbReference type="InterPro" id="IPR011706">
    <property type="entry name" value="Cu-oxidase_C"/>
</dbReference>
<keyword evidence="4" id="KW-0410">Iron transport</keyword>